<evidence type="ECO:0000256" key="1">
    <source>
        <dbReference type="ARBA" id="ARBA00009437"/>
    </source>
</evidence>
<dbReference type="Gene3D" id="1.10.10.10">
    <property type="entry name" value="Winged helix-like DNA-binding domain superfamily/Winged helix DNA-binding domain"/>
    <property type="match status" value="1"/>
</dbReference>
<evidence type="ECO:0000256" key="4">
    <source>
        <dbReference type="ARBA" id="ARBA00023163"/>
    </source>
</evidence>
<comment type="similarity">
    <text evidence="1">Belongs to the LysR transcriptional regulatory family.</text>
</comment>
<feature type="domain" description="HTH lysR-type" evidence="5">
    <location>
        <begin position="15"/>
        <end position="70"/>
    </location>
</feature>
<evidence type="ECO:0000259" key="5">
    <source>
        <dbReference type="PROSITE" id="PS50931"/>
    </source>
</evidence>
<proteinExistence type="inferred from homology"/>
<evidence type="ECO:0000256" key="3">
    <source>
        <dbReference type="ARBA" id="ARBA00023125"/>
    </source>
</evidence>
<dbReference type="AlphaFoldDB" id="A4BKQ2"/>
<dbReference type="Proteomes" id="UP000005953">
    <property type="component" value="Unassembled WGS sequence"/>
</dbReference>
<dbReference type="SUPFAM" id="SSF46785">
    <property type="entry name" value="Winged helix' DNA-binding domain"/>
    <property type="match status" value="1"/>
</dbReference>
<sequence length="312" mass="35169">MMILVSIWESDVAMLNQLESLIVFSHSNTMAEAASRLRVSQSALSKRLSALEHQLGYPLLQVHGRKAELTEQAIALLEQLEPLYAQMSDVLHSIQTPSRLSLDIAMADAIMVSWGASLIARLQNEFPDINIQVHSHRSATIIERLNRGRYQLGICTGTPQDTAALLVEPLLYEPMAIVTSRHHRDSFKRWQQDDQQTLPITCIEENSAMWRWLQPSFKSWRLLPERTLESSVGAARLAMENCGHALVPEGVARVIAPARRRFRLTPELIVNAPNALLTRPCSLICRKGILKDKAYRLVYQAIQRHSAELVNA</sequence>
<keyword evidence="4" id="KW-0804">Transcription</keyword>
<evidence type="ECO:0000313" key="7">
    <source>
        <dbReference type="Proteomes" id="UP000005953"/>
    </source>
</evidence>
<dbReference type="CDD" id="cd05466">
    <property type="entry name" value="PBP2_LTTR_substrate"/>
    <property type="match status" value="1"/>
</dbReference>
<dbReference type="InterPro" id="IPR036388">
    <property type="entry name" value="WH-like_DNA-bd_sf"/>
</dbReference>
<dbReference type="SUPFAM" id="SSF53850">
    <property type="entry name" value="Periplasmic binding protein-like II"/>
    <property type="match status" value="1"/>
</dbReference>
<gene>
    <name evidence="6" type="ORF">MED297_07311</name>
</gene>
<dbReference type="HOGENOM" id="CLU_077403_0_0_6"/>
<dbReference type="Pfam" id="PF00126">
    <property type="entry name" value="HTH_1"/>
    <property type="match status" value="1"/>
</dbReference>
<accession>A4BKQ2</accession>
<dbReference type="PANTHER" id="PTHR30126:SF39">
    <property type="entry name" value="HTH-TYPE TRANSCRIPTIONAL REGULATOR CYSL"/>
    <property type="match status" value="1"/>
</dbReference>
<dbReference type="OrthoDB" id="6654833at2"/>
<keyword evidence="3" id="KW-0238">DNA-binding</keyword>
<dbReference type="GO" id="GO:0003700">
    <property type="term" value="F:DNA-binding transcription factor activity"/>
    <property type="evidence" value="ECO:0007669"/>
    <property type="project" value="InterPro"/>
</dbReference>
<dbReference type="PROSITE" id="PS50931">
    <property type="entry name" value="HTH_LYSR"/>
    <property type="match status" value="1"/>
</dbReference>
<dbReference type="Gene3D" id="3.40.190.290">
    <property type="match status" value="1"/>
</dbReference>
<evidence type="ECO:0000256" key="2">
    <source>
        <dbReference type="ARBA" id="ARBA00023015"/>
    </source>
</evidence>
<dbReference type="PANTHER" id="PTHR30126">
    <property type="entry name" value="HTH-TYPE TRANSCRIPTIONAL REGULATOR"/>
    <property type="match status" value="1"/>
</dbReference>
<evidence type="ECO:0000313" key="6">
    <source>
        <dbReference type="EMBL" id="EAR07304.1"/>
    </source>
</evidence>
<dbReference type="RefSeq" id="WP_008045401.1">
    <property type="nucleotide sequence ID" value="NZ_CH724152.1"/>
</dbReference>
<dbReference type="InterPro" id="IPR000847">
    <property type="entry name" value="LysR_HTH_N"/>
</dbReference>
<protein>
    <submittedName>
        <fullName evidence="6">Transcriptional regulator, LysR family protein</fullName>
    </submittedName>
</protein>
<dbReference type="Pfam" id="PF03466">
    <property type="entry name" value="LysR_substrate"/>
    <property type="match status" value="1"/>
</dbReference>
<name>A4BKQ2_9GAMM</name>
<keyword evidence="7" id="KW-1185">Reference proteome</keyword>
<dbReference type="GO" id="GO:0000976">
    <property type="term" value="F:transcription cis-regulatory region binding"/>
    <property type="evidence" value="ECO:0007669"/>
    <property type="project" value="TreeGrafter"/>
</dbReference>
<dbReference type="STRING" id="314283.MED297_07311"/>
<reference evidence="6 7" key="1">
    <citation type="submission" date="2006-02" db="EMBL/GenBank/DDBJ databases">
        <authorList>
            <person name="Pinhassi J."/>
            <person name="Pedros-Alio C."/>
            <person name="Ferriera S."/>
            <person name="Johnson J."/>
            <person name="Kravitz S."/>
            <person name="Halpern A."/>
            <person name="Remington K."/>
            <person name="Beeson K."/>
            <person name="Tran B."/>
            <person name="Rogers Y.-H."/>
            <person name="Friedman R."/>
            <person name="Venter J.C."/>
        </authorList>
    </citation>
    <scope>NUCLEOTIDE SEQUENCE [LARGE SCALE GENOMIC DNA]</scope>
    <source>
        <strain evidence="6 7">MED297</strain>
    </source>
</reference>
<dbReference type="InterPro" id="IPR005119">
    <property type="entry name" value="LysR_subst-bd"/>
</dbReference>
<keyword evidence="2" id="KW-0805">Transcription regulation</keyword>
<organism evidence="6 7">
    <name type="scientific">Reinekea blandensis MED297</name>
    <dbReference type="NCBI Taxonomy" id="314283"/>
    <lineage>
        <taxon>Bacteria</taxon>
        <taxon>Pseudomonadati</taxon>
        <taxon>Pseudomonadota</taxon>
        <taxon>Gammaproteobacteria</taxon>
        <taxon>Oceanospirillales</taxon>
        <taxon>Saccharospirillaceae</taxon>
        <taxon>Reinekea</taxon>
    </lineage>
</organism>
<comment type="caution">
    <text evidence="6">The sequence shown here is derived from an EMBL/GenBank/DDBJ whole genome shotgun (WGS) entry which is preliminary data.</text>
</comment>
<dbReference type="InterPro" id="IPR036390">
    <property type="entry name" value="WH_DNA-bd_sf"/>
</dbReference>
<dbReference type="EMBL" id="AAOE01000049">
    <property type="protein sequence ID" value="EAR07304.1"/>
    <property type="molecule type" value="Genomic_DNA"/>
</dbReference>